<evidence type="ECO:0000313" key="2">
    <source>
        <dbReference type="Proteomes" id="UP000741360"/>
    </source>
</evidence>
<protein>
    <submittedName>
        <fullName evidence="1">Uncharacterized protein</fullName>
    </submittedName>
</protein>
<accession>A0A932M1N5</accession>
<dbReference type="EMBL" id="JACPSX010000259">
    <property type="protein sequence ID" value="MBI3016027.1"/>
    <property type="molecule type" value="Genomic_DNA"/>
</dbReference>
<organism evidence="1 2">
    <name type="scientific">Tectimicrobiota bacterium</name>
    <dbReference type="NCBI Taxonomy" id="2528274"/>
    <lineage>
        <taxon>Bacteria</taxon>
        <taxon>Pseudomonadati</taxon>
        <taxon>Nitrospinota/Tectimicrobiota group</taxon>
        <taxon>Candidatus Tectimicrobiota</taxon>
    </lineage>
</organism>
<evidence type="ECO:0000313" key="1">
    <source>
        <dbReference type="EMBL" id="MBI3016027.1"/>
    </source>
</evidence>
<proteinExistence type="predicted"/>
<sequence length="139" mass="14858">MGFAGMLLGILMTGALVLMGPGRPVAAEEPPGAKQSVRGGGVTVDVTLLAERGDDPTFLVVLDTHSVDLDSYHFEEIVRLRDGRGGELAPTAVEGAEGSGHHRKATVRFAWPERKPKNLELVVKGVAGIPVRVFRWALH</sequence>
<comment type="caution">
    <text evidence="1">The sequence shown here is derived from an EMBL/GenBank/DDBJ whole genome shotgun (WGS) entry which is preliminary data.</text>
</comment>
<reference evidence="1" key="1">
    <citation type="submission" date="2020-07" db="EMBL/GenBank/DDBJ databases">
        <title>Huge and variable diversity of episymbiotic CPR bacteria and DPANN archaea in groundwater ecosystems.</title>
        <authorList>
            <person name="He C.Y."/>
            <person name="Keren R."/>
            <person name="Whittaker M."/>
            <person name="Farag I.F."/>
            <person name="Doudna J."/>
            <person name="Cate J.H.D."/>
            <person name="Banfield J.F."/>
        </authorList>
    </citation>
    <scope>NUCLEOTIDE SEQUENCE</scope>
    <source>
        <strain evidence="1">NC_groundwater_717_Ag_S-0.2um_59_8</strain>
    </source>
</reference>
<gene>
    <name evidence="1" type="ORF">HYY65_13430</name>
</gene>
<dbReference type="Proteomes" id="UP000741360">
    <property type="component" value="Unassembled WGS sequence"/>
</dbReference>
<dbReference type="AlphaFoldDB" id="A0A932M1N5"/>
<name>A0A932M1N5_UNCTE</name>